<keyword evidence="9" id="KW-1185">Reference proteome</keyword>
<comment type="subcellular location">
    <subcellularLocation>
        <location evidence="1">Membrane</location>
        <topology evidence="1">Multi-pass membrane protein</topology>
    </subcellularLocation>
</comment>
<accession>A0ABS5RUM0</accession>
<protein>
    <submittedName>
        <fullName evidence="8">DMT family transporter</fullName>
    </submittedName>
</protein>
<evidence type="ECO:0000259" key="7">
    <source>
        <dbReference type="Pfam" id="PF00892"/>
    </source>
</evidence>
<organism evidence="8 9">
    <name type="scientific">Tianweitania aestuarii</name>
    <dbReference type="NCBI Taxonomy" id="2814886"/>
    <lineage>
        <taxon>Bacteria</taxon>
        <taxon>Pseudomonadati</taxon>
        <taxon>Pseudomonadota</taxon>
        <taxon>Alphaproteobacteria</taxon>
        <taxon>Hyphomicrobiales</taxon>
        <taxon>Phyllobacteriaceae</taxon>
        <taxon>Tianweitania</taxon>
    </lineage>
</organism>
<dbReference type="PANTHER" id="PTHR22911">
    <property type="entry name" value="ACYL-MALONYL CONDENSING ENZYME-RELATED"/>
    <property type="match status" value="1"/>
</dbReference>
<feature type="transmembrane region" description="Helical" evidence="6">
    <location>
        <begin position="264"/>
        <end position="282"/>
    </location>
</feature>
<dbReference type="InterPro" id="IPR000620">
    <property type="entry name" value="EamA_dom"/>
</dbReference>
<evidence type="ECO:0000256" key="6">
    <source>
        <dbReference type="SAM" id="Phobius"/>
    </source>
</evidence>
<keyword evidence="5 6" id="KW-0472">Membrane</keyword>
<dbReference type="Proteomes" id="UP001297272">
    <property type="component" value="Unassembled WGS sequence"/>
</dbReference>
<evidence type="ECO:0000256" key="4">
    <source>
        <dbReference type="ARBA" id="ARBA00022989"/>
    </source>
</evidence>
<evidence type="ECO:0000256" key="1">
    <source>
        <dbReference type="ARBA" id="ARBA00004141"/>
    </source>
</evidence>
<evidence type="ECO:0000256" key="2">
    <source>
        <dbReference type="ARBA" id="ARBA00009853"/>
    </source>
</evidence>
<evidence type="ECO:0000256" key="3">
    <source>
        <dbReference type="ARBA" id="ARBA00022692"/>
    </source>
</evidence>
<feature type="transmembrane region" description="Helical" evidence="6">
    <location>
        <begin position="239"/>
        <end position="258"/>
    </location>
</feature>
<name>A0ABS5RUM0_9HYPH</name>
<feature type="domain" description="EamA" evidence="7">
    <location>
        <begin position="8"/>
        <end position="140"/>
    </location>
</feature>
<keyword evidence="4 6" id="KW-1133">Transmembrane helix</keyword>
<evidence type="ECO:0000256" key="5">
    <source>
        <dbReference type="ARBA" id="ARBA00023136"/>
    </source>
</evidence>
<gene>
    <name evidence="8" type="ORF">JYU29_08625</name>
</gene>
<feature type="transmembrane region" description="Helical" evidence="6">
    <location>
        <begin position="208"/>
        <end position="227"/>
    </location>
</feature>
<dbReference type="Gene3D" id="1.10.3730.20">
    <property type="match status" value="1"/>
</dbReference>
<proteinExistence type="inferred from homology"/>
<dbReference type="PANTHER" id="PTHR22911:SF6">
    <property type="entry name" value="SOLUTE CARRIER FAMILY 35 MEMBER G1"/>
    <property type="match status" value="1"/>
</dbReference>
<reference evidence="8 9" key="1">
    <citation type="submission" date="2021-03" db="EMBL/GenBank/DDBJ databases">
        <title>Tianweitania aestuarii sp. nov., isolated from a tidal flat.</title>
        <authorList>
            <person name="Park S."/>
            <person name="Yoon J.-H."/>
        </authorList>
    </citation>
    <scope>NUCLEOTIDE SEQUENCE [LARGE SCALE GENOMIC DNA]</scope>
    <source>
        <strain evidence="8 9">BSSL-BM11</strain>
    </source>
</reference>
<dbReference type="RefSeq" id="WP_213984410.1">
    <property type="nucleotide sequence ID" value="NZ_JAFMNX010000002.1"/>
</dbReference>
<feature type="transmembrane region" description="Helical" evidence="6">
    <location>
        <begin position="37"/>
        <end position="56"/>
    </location>
</feature>
<dbReference type="Pfam" id="PF00892">
    <property type="entry name" value="EamA"/>
    <property type="match status" value="1"/>
</dbReference>
<feature type="transmembrane region" description="Helical" evidence="6">
    <location>
        <begin position="72"/>
        <end position="92"/>
    </location>
</feature>
<feature type="transmembrane region" description="Helical" evidence="6">
    <location>
        <begin position="98"/>
        <end position="117"/>
    </location>
</feature>
<evidence type="ECO:0000313" key="9">
    <source>
        <dbReference type="Proteomes" id="UP001297272"/>
    </source>
</evidence>
<keyword evidence="3 6" id="KW-0812">Transmembrane</keyword>
<dbReference type="InterPro" id="IPR037185">
    <property type="entry name" value="EmrE-like"/>
</dbReference>
<evidence type="ECO:0000313" key="8">
    <source>
        <dbReference type="EMBL" id="MBS9720748.1"/>
    </source>
</evidence>
<dbReference type="SUPFAM" id="SSF103481">
    <property type="entry name" value="Multidrug resistance efflux transporter EmrE"/>
    <property type="match status" value="2"/>
</dbReference>
<comment type="similarity">
    <text evidence="2">Belongs to the drug/metabolite transporter (DMT) superfamily. 10 TMS drug/metabolite exporter (DME) (TC 2.A.7.3) family.</text>
</comment>
<dbReference type="EMBL" id="JAFMNX010000002">
    <property type="protein sequence ID" value="MBS9720748.1"/>
    <property type="molecule type" value="Genomic_DNA"/>
</dbReference>
<feature type="transmembrane region" description="Helical" evidence="6">
    <location>
        <begin position="179"/>
        <end position="202"/>
    </location>
</feature>
<sequence>MPLSKNMRGSLFMVVAMAGFTANDALTKLAGIHISPAQIMLVRGIFATTIVALLTWQQGAWRPLRTVLTPSLLLRVAGELVATFLFLTALMHMHLANATAIMQALPLAITMAAALFLQEPVGWRRWSAVTVGFLGVLIIVRPGLEGFNVFALLALMAVAACTVRDLATSRVPRSIPTLYIALISSVAVTLSGAVALVPFGGWQPMQPSIIGILVLSSGAVVIGYQFVSMAVRTGEMSSVAPFRYTALLWSILLTILVFNDYPDVPMMVGGAIIIASGSYAFWRERKVGRAKPAAAATAPGMAPDGL</sequence>
<comment type="caution">
    <text evidence="8">The sequence shown here is derived from an EMBL/GenBank/DDBJ whole genome shotgun (WGS) entry which is preliminary data.</text>
</comment>